<dbReference type="InterPro" id="IPR036390">
    <property type="entry name" value="WH_DNA-bd_sf"/>
</dbReference>
<dbReference type="EMBL" id="CP015231">
    <property type="protein sequence ID" value="ANP42506.1"/>
    <property type="molecule type" value="Genomic_DNA"/>
</dbReference>
<dbReference type="PROSITE" id="PS50931">
    <property type="entry name" value="HTH_LYSR"/>
    <property type="match status" value="1"/>
</dbReference>
<dbReference type="Gene3D" id="3.40.190.290">
    <property type="match status" value="1"/>
</dbReference>
<feature type="domain" description="HTH lysR-type" evidence="5">
    <location>
        <begin position="1"/>
        <end position="58"/>
    </location>
</feature>
<dbReference type="SUPFAM" id="SSF46785">
    <property type="entry name" value="Winged helix' DNA-binding domain"/>
    <property type="match status" value="1"/>
</dbReference>
<keyword evidence="6" id="KW-0614">Plasmid</keyword>
<dbReference type="SUPFAM" id="SSF53850">
    <property type="entry name" value="Periplasmic binding protein-like II"/>
    <property type="match status" value="1"/>
</dbReference>
<accession>A0A1B1A7I6</accession>
<dbReference type="GO" id="GO:0003677">
    <property type="term" value="F:DNA binding"/>
    <property type="evidence" value="ECO:0007669"/>
    <property type="project" value="UniProtKB-KW"/>
</dbReference>
<evidence type="ECO:0000256" key="4">
    <source>
        <dbReference type="ARBA" id="ARBA00023163"/>
    </source>
</evidence>
<dbReference type="AlphaFoldDB" id="A0A1B1A7I6"/>
<keyword evidence="4" id="KW-0804">Transcription</keyword>
<dbReference type="InterPro" id="IPR000847">
    <property type="entry name" value="LysR_HTH_N"/>
</dbReference>
<dbReference type="CDD" id="cd08422">
    <property type="entry name" value="PBP2_CrgA_like"/>
    <property type="match status" value="1"/>
</dbReference>
<dbReference type="InterPro" id="IPR058163">
    <property type="entry name" value="LysR-type_TF_proteobact-type"/>
</dbReference>
<evidence type="ECO:0000313" key="6">
    <source>
        <dbReference type="EMBL" id="ANP42506.1"/>
    </source>
</evidence>
<sequence>MDISQLKTLLTVARLGSFAAAARALDQDPSAISRVVATAEARLGVRLFERSTRRLAVTGVGRGYLDRIAPLVEELDLAAEEARSARRAPTGKLRITASVAWGQECLVPLLPEFRSRYPEIELELIFTDTYLDLLAEGIDLAIRLAPAPQGDLVSTHLRCTRYLVCASPDYLARAGHLPSPAALNGHDCLRMPLRGFDGTWRFCSPSGQEETVPVTGKVVITSPLALRQAARVGLGPTLLADWLVADDLAHGRLVPLFPDWQVSATGFESGAWALYPSRTYMPTRLRVMLDYLSAHLGSASHQERARSAQI</sequence>
<dbReference type="KEGG" id="rmb:K529_017185"/>
<geneLocation type="plasmid" evidence="6 7">
    <name>unnamed1</name>
</geneLocation>
<gene>
    <name evidence="6" type="ORF">K529_017185</name>
</gene>
<keyword evidence="2" id="KW-0805">Transcription regulation</keyword>
<dbReference type="Proteomes" id="UP000013243">
    <property type="component" value="Plasmid unnamed1"/>
</dbReference>
<dbReference type="InterPro" id="IPR005119">
    <property type="entry name" value="LysR_subst-bd"/>
</dbReference>
<evidence type="ECO:0000256" key="2">
    <source>
        <dbReference type="ARBA" id="ARBA00023015"/>
    </source>
</evidence>
<dbReference type="Pfam" id="PF03466">
    <property type="entry name" value="LysR_substrate"/>
    <property type="match status" value="1"/>
</dbReference>
<dbReference type="PANTHER" id="PTHR30537">
    <property type="entry name" value="HTH-TYPE TRANSCRIPTIONAL REGULATOR"/>
    <property type="match status" value="1"/>
</dbReference>
<dbReference type="RefSeq" id="WP_046002779.1">
    <property type="nucleotide sequence ID" value="NZ_CP015231.1"/>
</dbReference>
<evidence type="ECO:0000256" key="3">
    <source>
        <dbReference type="ARBA" id="ARBA00023125"/>
    </source>
</evidence>
<dbReference type="Pfam" id="PF00126">
    <property type="entry name" value="HTH_1"/>
    <property type="match status" value="1"/>
</dbReference>
<reference evidence="6 7" key="1">
    <citation type="journal article" date="2016" name="ISME J.">
        <title>Global occurrence and heterogeneity of the Roseobacter-clade species Ruegeria mobilis.</title>
        <authorList>
            <person name="Sonnenschein E."/>
            <person name="Gram L."/>
        </authorList>
    </citation>
    <scope>NUCLEOTIDE SEQUENCE [LARGE SCALE GENOMIC DNA]</scope>
    <source>
        <strain evidence="6 7">F1926</strain>
        <plasmid evidence="6 7">unnamed1</plasmid>
    </source>
</reference>
<comment type="similarity">
    <text evidence="1">Belongs to the LysR transcriptional regulatory family.</text>
</comment>
<evidence type="ECO:0000256" key="1">
    <source>
        <dbReference type="ARBA" id="ARBA00009437"/>
    </source>
</evidence>
<dbReference type="OrthoDB" id="9813056at2"/>
<dbReference type="FunFam" id="1.10.10.10:FF:000001">
    <property type="entry name" value="LysR family transcriptional regulator"/>
    <property type="match status" value="1"/>
</dbReference>
<organism evidence="6 7">
    <name type="scientific">Tritonibacter mobilis F1926</name>
    <dbReference type="NCBI Taxonomy" id="1265309"/>
    <lineage>
        <taxon>Bacteria</taxon>
        <taxon>Pseudomonadati</taxon>
        <taxon>Pseudomonadota</taxon>
        <taxon>Alphaproteobacteria</taxon>
        <taxon>Rhodobacterales</taxon>
        <taxon>Paracoccaceae</taxon>
        <taxon>Tritonibacter</taxon>
    </lineage>
</organism>
<evidence type="ECO:0000313" key="7">
    <source>
        <dbReference type="Proteomes" id="UP000013243"/>
    </source>
</evidence>
<dbReference type="GO" id="GO:0003700">
    <property type="term" value="F:DNA-binding transcription factor activity"/>
    <property type="evidence" value="ECO:0007669"/>
    <property type="project" value="InterPro"/>
</dbReference>
<dbReference type="InterPro" id="IPR036388">
    <property type="entry name" value="WH-like_DNA-bd_sf"/>
</dbReference>
<protein>
    <submittedName>
        <fullName evidence="6">LysR family transcriptional regulator</fullName>
    </submittedName>
</protein>
<evidence type="ECO:0000259" key="5">
    <source>
        <dbReference type="PROSITE" id="PS50931"/>
    </source>
</evidence>
<name>A0A1B1A7I6_9RHOB</name>
<dbReference type="GeneID" id="28251604"/>
<proteinExistence type="inferred from homology"/>
<keyword evidence="3" id="KW-0238">DNA-binding</keyword>
<dbReference type="PANTHER" id="PTHR30537:SF5">
    <property type="entry name" value="HTH-TYPE TRANSCRIPTIONAL ACTIVATOR TTDR-RELATED"/>
    <property type="match status" value="1"/>
</dbReference>
<dbReference type="Gene3D" id="1.10.10.10">
    <property type="entry name" value="Winged helix-like DNA-binding domain superfamily/Winged helix DNA-binding domain"/>
    <property type="match status" value="1"/>
</dbReference>